<dbReference type="InterPro" id="IPR001173">
    <property type="entry name" value="Glyco_trans_2-like"/>
</dbReference>
<protein>
    <recommendedName>
        <fullName evidence="1">Glycosyltransferase 2-like domain-containing protein</fullName>
    </recommendedName>
</protein>
<dbReference type="Pfam" id="PF00535">
    <property type="entry name" value="Glycos_transf_2"/>
    <property type="match status" value="1"/>
</dbReference>
<accession>A0A1G2BS15</accession>
<proteinExistence type="predicted"/>
<dbReference type="STRING" id="1798553.A3H70_02665"/>
<dbReference type="Gene3D" id="3.90.550.10">
    <property type="entry name" value="Spore Coat Polysaccharide Biosynthesis Protein SpsA, Chain A"/>
    <property type="match status" value="1"/>
</dbReference>
<reference evidence="2 3" key="1">
    <citation type="journal article" date="2016" name="Nat. Commun.">
        <title>Thousands of microbial genomes shed light on interconnected biogeochemical processes in an aquifer system.</title>
        <authorList>
            <person name="Anantharaman K."/>
            <person name="Brown C.T."/>
            <person name="Hug L.A."/>
            <person name="Sharon I."/>
            <person name="Castelle C.J."/>
            <person name="Probst A.J."/>
            <person name="Thomas B.C."/>
            <person name="Singh A."/>
            <person name="Wilkins M.J."/>
            <person name="Karaoz U."/>
            <person name="Brodie E.L."/>
            <person name="Williams K.H."/>
            <person name="Hubbard S.S."/>
            <person name="Banfield J.F."/>
        </authorList>
    </citation>
    <scope>NUCLEOTIDE SEQUENCE [LARGE SCALE GENOMIC DNA]</scope>
</reference>
<dbReference type="Proteomes" id="UP000178109">
    <property type="component" value="Unassembled WGS sequence"/>
</dbReference>
<evidence type="ECO:0000313" key="2">
    <source>
        <dbReference type="EMBL" id="OGY91349.1"/>
    </source>
</evidence>
<evidence type="ECO:0000313" key="3">
    <source>
        <dbReference type="Proteomes" id="UP000178109"/>
    </source>
</evidence>
<sequence>MDGTGFEVIVIDNASFDGSVEMVRNDFPQTRLIANQENRGFAAASNQGIREAKGEYVLLLNSDTELIENSLQKVVEKMCSDSSISVLGCKLLNPDKTLQPSVRHLPTIWSQLVILFKLHRVGLAKLYWYLMKDFDYEREAEVDQVMGAFFCIRKSLLDKIGLLDEGYFIWFEEVDFCRRTKKAGYKVVYWPGTAIIHHGGQSFAKQMTLKKQWWFFRSALRYFTK</sequence>
<evidence type="ECO:0000259" key="1">
    <source>
        <dbReference type="Pfam" id="PF00535"/>
    </source>
</evidence>
<feature type="domain" description="Glycosyltransferase 2-like" evidence="1">
    <location>
        <begin position="5"/>
        <end position="113"/>
    </location>
</feature>
<dbReference type="InterPro" id="IPR029044">
    <property type="entry name" value="Nucleotide-diphossugar_trans"/>
</dbReference>
<dbReference type="CDD" id="cd04186">
    <property type="entry name" value="GT_2_like_c"/>
    <property type="match status" value="1"/>
</dbReference>
<organism evidence="2 3">
    <name type="scientific">Candidatus Komeilibacteria bacterium RIFCSPLOWO2_02_FULL_48_11</name>
    <dbReference type="NCBI Taxonomy" id="1798553"/>
    <lineage>
        <taxon>Bacteria</taxon>
        <taxon>Candidatus Komeiliibacteriota</taxon>
    </lineage>
</organism>
<dbReference type="EMBL" id="MHKO01000048">
    <property type="protein sequence ID" value="OGY91349.1"/>
    <property type="molecule type" value="Genomic_DNA"/>
</dbReference>
<dbReference type="SUPFAM" id="SSF53448">
    <property type="entry name" value="Nucleotide-diphospho-sugar transferases"/>
    <property type="match status" value="1"/>
</dbReference>
<dbReference type="AlphaFoldDB" id="A0A1G2BS15"/>
<dbReference type="PANTHER" id="PTHR43179">
    <property type="entry name" value="RHAMNOSYLTRANSFERASE WBBL"/>
    <property type="match status" value="1"/>
</dbReference>
<name>A0A1G2BS15_9BACT</name>
<gene>
    <name evidence="2" type="ORF">A3H70_02665</name>
</gene>
<dbReference type="PANTHER" id="PTHR43179:SF7">
    <property type="entry name" value="RHAMNOSYLTRANSFERASE WBBL"/>
    <property type="match status" value="1"/>
</dbReference>
<comment type="caution">
    <text evidence="2">The sequence shown here is derived from an EMBL/GenBank/DDBJ whole genome shotgun (WGS) entry which is preliminary data.</text>
</comment>